<dbReference type="InterPro" id="IPR003406">
    <property type="entry name" value="Glyco_trans_14"/>
</dbReference>
<dbReference type="GO" id="GO:0016020">
    <property type="term" value="C:membrane"/>
    <property type="evidence" value="ECO:0007669"/>
    <property type="project" value="UniProtKB-SubCell"/>
</dbReference>
<dbReference type="GO" id="GO:0016757">
    <property type="term" value="F:glycosyltransferase activity"/>
    <property type="evidence" value="ECO:0007669"/>
    <property type="project" value="UniProtKB-KW"/>
</dbReference>
<dbReference type="PANTHER" id="PTHR22916">
    <property type="entry name" value="GLYCOSYLTRANSFERASE"/>
    <property type="match status" value="1"/>
</dbReference>
<evidence type="ECO:0000313" key="8">
    <source>
        <dbReference type="Proteomes" id="UP000824201"/>
    </source>
</evidence>
<keyword evidence="4" id="KW-0472">Membrane</keyword>
<name>A0A9D1EER7_9FIRM</name>
<evidence type="ECO:0000259" key="6">
    <source>
        <dbReference type="Pfam" id="PF00535"/>
    </source>
</evidence>
<keyword evidence="3" id="KW-0808">Transferase</keyword>
<proteinExistence type="predicted"/>
<dbReference type="SUPFAM" id="SSF53448">
    <property type="entry name" value="Nucleotide-diphospho-sugar transferases"/>
    <property type="match status" value="1"/>
</dbReference>
<dbReference type="InterPro" id="IPR001173">
    <property type="entry name" value="Glyco_trans_2-like"/>
</dbReference>
<evidence type="ECO:0000256" key="1">
    <source>
        <dbReference type="ARBA" id="ARBA00004606"/>
    </source>
</evidence>
<evidence type="ECO:0000256" key="2">
    <source>
        <dbReference type="ARBA" id="ARBA00022676"/>
    </source>
</evidence>
<dbReference type="Gene3D" id="3.90.550.10">
    <property type="entry name" value="Spore Coat Polysaccharide Biosynthesis Protein SpsA, Chain A"/>
    <property type="match status" value="1"/>
</dbReference>
<organism evidence="7 8">
    <name type="scientific">Candidatus Fimimorpha faecalis</name>
    <dbReference type="NCBI Taxonomy" id="2840824"/>
    <lineage>
        <taxon>Bacteria</taxon>
        <taxon>Bacillati</taxon>
        <taxon>Bacillota</taxon>
        <taxon>Clostridia</taxon>
        <taxon>Eubacteriales</taxon>
        <taxon>Candidatus Fimimorpha</taxon>
    </lineage>
</organism>
<dbReference type="PANTHER" id="PTHR22916:SF51">
    <property type="entry name" value="GLYCOSYLTRANSFERASE EPSH-RELATED"/>
    <property type="match status" value="1"/>
</dbReference>
<dbReference type="CDD" id="cd00761">
    <property type="entry name" value="Glyco_tranf_GTA_type"/>
    <property type="match status" value="1"/>
</dbReference>
<dbReference type="Pfam" id="PF02485">
    <property type="entry name" value="Branch"/>
    <property type="match status" value="1"/>
</dbReference>
<dbReference type="EMBL" id="DVHN01000105">
    <property type="protein sequence ID" value="HIR88944.1"/>
    <property type="molecule type" value="Genomic_DNA"/>
</dbReference>
<comment type="caution">
    <text evidence="7">The sequence shown here is derived from an EMBL/GenBank/DDBJ whole genome shotgun (WGS) entry which is preliminary data.</text>
</comment>
<dbReference type="Proteomes" id="UP000824201">
    <property type="component" value="Unassembled WGS sequence"/>
</dbReference>
<comment type="subcellular location">
    <subcellularLocation>
        <location evidence="1">Membrane</location>
        <topology evidence="1">Single-pass type II membrane protein</topology>
    </subcellularLocation>
</comment>
<reference evidence="7" key="1">
    <citation type="submission" date="2020-10" db="EMBL/GenBank/DDBJ databases">
        <authorList>
            <person name="Gilroy R."/>
        </authorList>
    </citation>
    <scope>NUCLEOTIDE SEQUENCE</scope>
    <source>
        <strain evidence="7">ChiW13-3771</strain>
    </source>
</reference>
<dbReference type="Pfam" id="PF00535">
    <property type="entry name" value="Glycos_transf_2"/>
    <property type="match status" value="1"/>
</dbReference>
<dbReference type="InterPro" id="IPR029044">
    <property type="entry name" value="Nucleotide-diphossugar_trans"/>
</dbReference>
<evidence type="ECO:0000256" key="3">
    <source>
        <dbReference type="ARBA" id="ARBA00022679"/>
    </source>
</evidence>
<sequence>MKIAFLNLCHCDPDIVERTARKLTAHPDFDMYIHVDAKQDITPFIERLHNCSQVYFIENREKVYWGGFHAVLATLKLMRVATEKKYDYYVLLQNLDYPLKSNQEIFEFFNQYKGKQFIRGCNIGKSKDWHYQEKYKLYHTFDDDFYIHKDRHSKLRRWFHNGVKILKSIRTIGFSGTIKENGKKYDIFYGAAQWAMTDECVRYVLEFSQGHPKFHRIMKHIKFPDEEYFHTIVHNSDFKDTCIRHDEPEKKYLVNWRNLHYFEYPKEVTVFVEKDFDKLIHRKELFFRKVKTGVSDTLMDHIDQVHGDYPIKTTRDTVQKLIENKINKQEDKISVIFPIYNVEKYLRRAVDSVKNQTYKNLEIILVNDGSSDTCAKICDDLKKEDTRIKVIHKKNGGVSDARNQGLLNATGDYITFVDPDDLIHPQMYQHMMCGMKEQGAEIAICNYQIFNEGKKLPDWKVRNYSRNDFKYFNRKQGQMMYFSGTKKATEGSVVWNKLVKAELYKGIIFPVGRIQEDESITFRLLYQAKGIVYTENVYYLYMVRKNGYMNGEFKVNRFDLFLAYQERINFYECMKEFELLKYQLFLYLHMLEQYQLWIKENKTTKFLPLIKKYRKQWMICYKNNKKNLPLNLREQIECSLFCMAKELYYYLWKLLR</sequence>
<evidence type="ECO:0000256" key="4">
    <source>
        <dbReference type="ARBA" id="ARBA00023136"/>
    </source>
</evidence>
<feature type="domain" description="Glycosyltransferase 2-like" evidence="6">
    <location>
        <begin position="334"/>
        <end position="488"/>
    </location>
</feature>
<protein>
    <submittedName>
        <fullName evidence="7">Glycosyltransferase</fullName>
    </submittedName>
</protein>
<keyword evidence="5" id="KW-0325">Glycoprotein</keyword>
<gene>
    <name evidence="7" type="ORF">IAC96_08355</name>
</gene>
<reference evidence="7" key="2">
    <citation type="journal article" date="2021" name="PeerJ">
        <title>Extensive microbial diversity within the chicken gut microbiome revealed by metagenomics and culture.</title>
        <authorList>
            <person name="Gilroy R."/>
            <person name="Ravi A."/>
            <person name="Getino M."/>
            <person name="Pursley I."/>
            <person name="Horton D.L."/>
            <person name="Alikhan N.F."/>
            <person name="Baker D."/>
            <person name="Gharbi K."/>
            <person name="Hall N."/>
            <person name="Watson M."/>
            <person name="Adriaenssens E.M."/>
            <person name="Foster-Nyarko E."/>
            <person name="Jarju S."/>
            <person name="Secka A."/>
            <person name="Antonio M."/>
            <person name="Oren A."/>
            <person name="Chaudhuri R.R."/>
            <person name="La Ragione R."/>
            <person name="Hildebrand F."/>
            <person name="Pallen M.J."/>
        </authorList>
    </citation>
    <scope>NUCLEOTIDE SEQUENCE</scope>
    <source>
        <strain evidence="7">ChiW13-3771</strain>
    </source>
</reference>
<evidence type="ECO:0000313" key="7">
    <source>
        <dbReference type="EMBL" id="HIR88944.1"/>
    </source>
</evidence>
<keyword evidence="2" id="KW-0328">Glycosyltransferase</keyword>
<dbReference type="AlphaFoldDB" id="A0A9D1EER7"/>
<accession>A0A9D1EER7</accession>
<evidence type="ECO:0000256" key="5">
    <source>
        <dbReference type="ARBA" id="ARBA00023180"/>
    </source>
</evidence>